<keyword evidence="4" id="KW-1185">Reference proteome</keyword>
<evidence type="ECO:0000313" key="4">
    <source>
        <dbReference type="Proteomes" id="UP001596302"/>
    </source>
</evidence>
<sequence length="104" mass="10585">MSSEAIGTVTVSEPGVTRRPAPAVELRGVSRVHRNGARTQVVVRDIDLAVAHGEFVAIVGPSGCGKSTLLGLIAGVDAPTAGEVRTLGGPPASARPEVGFVFTR</sequence>
<dbReference type="GO" id="GO:0005524">
    <property type="term" value="F:ATP binding"/>
    <property type="evidence" value="ECO:0007669"/>
    <property type="project" value="UniProtKB-KW"/>
</dbReference>
<feature type="domain" description="ABC transporter" evidence="2">
    <location>
        <begin position="44"/>
        <end position="91"/>
    </location>
</feature>
<dbReference type="InterPro" id="IPR027417">
    <property type="entry name" value="P-loop_NTPase"/>
</dbReference>
<name>A0ABW1J571_9PSEU</name>
<evidence type="ECO:0000313" key="3">
    <source>
        <dbReference type="EMBL" id="MFC5995772.1"/>
    </source>
</evidence>
<proteinExistence type="predicted"/>
<keyword evidence="3" id="KW-0067">ATP-binding</keyword>
<dbReference type="Gene3D" id="3.40.50.300">
    <property type="entry name" value="P-loop containing nucleotide triphosphate hydrolases"/>
    <property type="match status" value="1"/>
</dbReference>
<dbReference type="RefSeq" id="WP_379586041.1">
    <property type="nucleotide sequence ID" value="NZ_JBHSQW010000034.1"/>
</dbReference>
<keyword evidence="3" id="KW-0547">Nucleotide-binding</keyword>
<keyword evidence="1" id="KW-0813">Transport</keyword>
<dbReference type="SUPFAM" id="SSF52540">
    <property type="entry name" value="P-loop containing nucleoside triphosphate hydrolases"/>
    <property type="match status" value="1"/>
</dbReference>
<reference evidence="4" key="1">
    <citation type="journal article" date="2019" name="Int. J. Syst. Evol. Microbiol.">
        <title>The Global Catalogue of Microorganisms (GCM) 10K type strain sequencing project: providing services to taxonomists for standard genome sequencing and annotation.</title>
        <authorList>
            <consortium name="The Broad Institute Genomics Platform"/>
            <consortium name="The Broad Institute Genome Sequencing Center for Infectious Disease"/>
            <person name="Wu L."/>
            <person name="Ma J."/>
        </authorList>
    </citation>
    <scope>NUCLEOTIDE SEQUENCE [LARGE SCALE GENOMIC DNA]</scope>
    <source>
        <strain evidence="4">CCM 8391</strain>
    </source>
</reference>
<protein>
    <submittedName>
        <fullName evidence="3">ATP-binding cassette domain-containing protein</fullName>
    </submittedName>
</protein>
<dbReference type="InterPro" id="IPR050166">
    <property type="entry name" value="ABC_transporter_ATP-bind"/>
</dbReference>
<evidence type="ECO:0000256" key="1">
    <source>
        <dbReference type="ARBA" id="ARBA00022448"/>
    </source>
</evidence>
<gene>
    <name evidence="3" type="ORF">ACFQE5_16290</name>
</gene>
<comment type="caution">
    <text evidence="3">The sequence shown here is derived from an EMBL/GenBank/DDBJ whole genome shotgun (WGS) entry which is preliminary data.</text>
</comment>
<dbReference type="EMBL" id="JBHSQW010000034">
    <property type="protein sequence ID" value="MFC5995772.1"/>
    <property type="molecule type" value="Genomic_DNA"/>
</dbReference>
<evidence type="ECO:0000259" key="2">
    <source>
        <dbReference type="Pfam" id="PF00005"/>
    </source>
</evidence>
<organism evidence="3 4">
    <name type="scientific">Pseudonocardia hispaniensis</name>
    <dbReference type="NCBI Taxonomy" id="904933"/>
    <lineage>
        <taxon>Bacteria</taxon>
        <taxon>Bacillati</taxon>
        <taxon>Actinomycetota</taxon>
        <taxon>Actinomycetes</taxon>
        <taxon>Pseudonocardiales</taxon>
        <taxon>Pseudonocardiaceae</taxon>
        <taxon>Pseudonocardia</taxon>
    </lineage>
</organism>
<dbReference type="Proteomes" id="UP001596302">
    <property type="component" value="Unassembled WGS sequence"/>
</dbReference>
<dbReference type="PANTHER" id="PTHR42788:SF13">
    <property type="entry name" value="ALIPHATIC SULFONATES IMPORT ATP-BINDING PROTEIN SSUB"/>
    <property type="match status" value="1"/>
</dbReference>
<dbReference type="InterPro" id="IPR003439">
    <property type="entry name" value="ABC_transporter-like_ATP-bd"/>
</dbReference>
<accession>A0ABW1J571</accession>
<dbReference type="PANTHER" id="PTHR42788">
    <property type="entry name" value="TAURINE IMPORT ATP-BINDING PROTEIN-RELATED"/>
    <property type="match status" value="1"/>
</dbReference>
<dbReference type="Pfam" id="PF00005">
    <property type="entry name" value="ABC_tran"/>
    <property type="match status" value="1"/>
</dbReference>